<proteinExistence type="predicted"/>
<dbReference type="OrthoDB" id="9114861at2"/>
<evidence type="ECO:0000313" key="1">
    <source>
        <dbReference type="EMBL" id="GBG14955.1"/>
    </source>
</evidence>
<keyword evidence="2" id="KW-1185">Reference proteome</keyword>
<dbReference type="PANTHER" id="PTHR38778">
    <property type="entry name" value="CYTOPLASMIC PROTEIN-RELATED"/>
    <property type="match status" value="1"/>
</dbReference>
<evidence type="ECO:0000313" key="2">
    <source>
        <dbReference type="Proteomes" id="UP000245081"/>
    </source>
</evidence>
<dbReference type="EMBL" id="BDOQ01000013">
    <property type="protein sequence ID" value="GBG14955.1"/>
    <property type="molecule type" value="Genomic_DNA"/>
</dbReference>
<dbReference type="Pfam" id="PF04320">
    <property type="entry name" value="YggL_50S_bp"/>
    <property type="match status" value="1"/>
</dbReference>
<dbReference type="Proteomes" id="UP000245081">
    <property type="component" value="Unassembled WGS sequence"/>
</dbReference>
<dbReference type="InterPro" id="IPR007416">
    <property type="entry name" value="YggL_50S_bp"/>
</dbReference>
<accession>A0A2R5FAA0</accession>
<dbReference type="AlphaFoldDB" id="A0A2R5FAA0"/>
<reference evidence="1 2" key="1">
    <citation type="journal article" date="2018" name="Environ. Microbiol.">
        <title>Isolation and genomic characterization of Novimethylophilus kurashikiensis gen. nov. sp. nov., a new lanthanide-dependent methylotrophic species of Methylophilaceae.</title>
        <authorList>
            <person name="Lv H."/>
            <person name="Sahin N."/>
            <person name="Tani A."/>
        </authorList>
    </citation>
    <scope>NUCLEOTIDE SEQUENCE [LARGE SCALE GENOMIC DNA]</scope>
    <source>
        <strain evidence="1 2">La2-4</strain>
    </source>
</reference>
<sequence>MAKQRSRRLRKKLRVDEFQELGFELEVALNQGLTPEGVEALVDAFLAEVIEPRDLAFAGWATGGYVCKFSRGSATEEDRSAAAAWLKARPEVEAVRASELQDAWYV</sequence>
<dbReference type="PANTHER" id="PTHR38778:SF1">
    <property type="entry name" value="CYTOPLASMIC PROTEIN"/>
    <property type="match status" value="1"/>
</dbReference>
<organism evidence="1 2">
    <name type="scientific">Novimethylophilus kurashikiensis</name>
    <dbReference type="NCBI Taxonomy" id="1825523"/>
    <lineage>
        <taxon>Bacteria</taxon>
        <taxon>Pseudomonadati</taxon>
        <taxon>Pseudomonadota</taxon>
        <taxon>Betaproteobacteria</taxon>
        <taxon>Nitrosomonadales</taxon>
        <taxon>Methylophilaceae</taxon>
        <taxon>Novimethylophilus</taxon>
    </lineage>
</organism>
<comment type="caution">
    <text evidence="1">The sequence shown here is derived from an EMBL/GenBank/DDBJ whole genome shotgun (WGS) entry which is preliminary data.</text>
</comment>
<dbReference type="GO" id="GO:0005829">
    <property type="term" value="C:cytosol"/>
    <property type="evidence" value="ECO:0007669"/>
    <property type="project" value="TreeGrafter"/>
</dbReference>
<protein>
    <submittedName>
        <fullName evidence="1">Oxygen-dependent coproporphyrinogen-III oxidase</fullName>
    </submittedName>
</protein>
<dbReference type="RefSeq" id="WP_109016130.1">
    <property type="nucleotide sequence ID" value="NZ_BDOQ01000013.1"/>
</dbReference>
<gene>
    <name evidence="1" type="ORF">NMK_2556</name>
</gene>
<name>A0A2R5FAA0_9PROT</name>